<gene>
    <name evidence="1" type="ORF">LIER_39568</name>
</gene>
<dbReference type="EMBL" id="BAABME010021429">
    <property type="protein sequence ID" value="GAA0163278.1"/>
    <property type="molecule type" value="Genomic_DNA"/>
</dbReference>
<reference evidence="1 2" key="1">
    <citation type="submission" date="2024-01" db="EMBL/GenBank/DDBJ databases">
        <title>The complete chloroplast genome sequence of Lithospermum erythrorhizon: insights into the phylogenetic relationship among Boraginaceae species and the maternal lineages of purple gromwells.</title>
        <authorList>
            <person name="Okada T."/>
            <person name="Watanabe K."/>
        </authorList>
    </citation>
    <scope>NUCLEOTIDE SEQUENCE [LARGE SCALE GENOMIC DNA]</scope>
</reference>
<keyword evidence="2" id="KW-1185">Reference proteome</keyword>
<protein>
    <submittedName>
        <fullName evidence="1">Uncharacterized protein</fullName>
    </submittedName>
</protein>
<evidence type="ECO:0000313" key="2">
    <source>
        <dbReference type="Proteomes" id="UP001454036"/>
    </source>
</evidence>
<accession>A0AAV3QL50</accession>
<sequence>MHKSDISL</sequence>
<evidence type="ECO:0000313" key="1">
    <source>
        <dbReference type="EMBL" id="GAA0163278.1"/>
    </source>
</evidence>
<name>A0AAV3QL50_LITER</name>
<comment type="caution">
    <text evidence="1">The sequence shown here is derived from an EMBL/GenBank/DDBJ whole genome shotgun (WGS) entry which is preliminary data.</text>
</comment>
<proteinExistence type="predicted"/>
<dbReference type="Proteomes" id="UP001454036">
    <property type="component" value="Unassembled WGS sequence"/>
</dbReference>
<organism evidence="1 2">
    <name type="scientific">Lithospermum erythrorhizon</name>
    <name type="common">Purple gromwell</name>
    <name type="synonym">Lithospermum officinale var. erythrorhizon</name>
    <dbReference type="NCBI Taxonomy" id="34254"/>
    <lineage>
        <taxon>Eukaryota</taxon>
        <taxon>Viridiplantae</taxon>
        <taxon>Streptophyta</taxon>
        <taxon>Embryophyta</taxon>
        <taxon>Tracheophyta</taxon>
        <taxon>Spermatophyta</taxon>
        <taxon>Magnoliopsida</taxon>
        <taxon>eudicotyledons</taxon>
        <taxon>Gunneridae</taxon>
        <taxon>Pentapetalae</taxon>
        <taxon>asterids</taxon>
        <taxon>lamiids</taxon>
        <taxon>Boraginales</taxon>
        <taxon>Boraginaceae</taxon>
        <taxon>Boraginoideae</taxon>
        <taxon>Lithospermeae</taxon>
        <taxon>Lithospermum</taxon>
    </lineage>
</organism>